<evidence type="ECO:0000256" key="1">
    <source>
        <dbReference type="ARBA" id="ARBA00006754"/>
    </source>
</evidence>
<keyword evidence="4" id="KW-0238">DNA-binding</keyword>
<name>A0A1C4V9A6_9ACTN</name>
<evidence type="ECO:0000313" key="5">
    <source>
        <dbReference type="Proteomes" id="UP000183585"/>
    </source>
</evidence>
<sequence>MTAVVSPRGVSIADLLAVLESAGLRLASSDEGRKLGVTRAVLYDPCSAVDRLSGGVLVAPGLRSADDAARGVVARAAGQGFGAVVVKAYGEAVTPLVRAADAAGIALLVVSDAIEWLHLHSLLNNALVTATHVGRSLSLPAVGDLFALAGATAAIVGGATAIEDTSRRVLAYSHLPGQAIDEERQRGILGRRVPDLPYNDEQYRQVYASRGVVRFAAPPLALPRLAVAVRAGTDLLGSIWVIDPAGSLGARAEEALLAAAPVAALHLLHARSFEALARQQRGEFVRQILENAGRADDAADALGLETRRPYAVLAFAPVEFGLTESTPTAGRLLDMVTLHCEARIGHTGLVMIGGTLFVLVAGPHLGRPEVLTQLATEVVTAAGTSLRLRLLAGIGPTVDDLASVRGAHHEAARVIALLRQRPDLGPVATADRVSDQLVLAHLRAQLGSDPKLTSHRAWAVAAHDATRGTNYSQVLLAYFDAVGDVGLTAKRLSLHPNTVRYRLRRATELFHLDLADPEQVLPLWMALTVRSGGTAESAD</sequence>
<dbReference type="InterPro" id="IPR042070">
    <property type="entry name" value="PucR_C-HTH_sf"/>
</dbReference>
<dbReference type="InterPro" id="IPR025736">
    <property type="entry name" value="PucR_C-HTH_dom"/>
</dbReference>
<dbReference type="InterPro" id="IPR041522">
    <property type="entry name" value="CdaR_GGDEF"/>
</dbReference>
<dbReference type="EMBL" id="FMCT01000002">
    <property type="protein sequence ID" value="SCE80610.1"/>
    <property type="molecule type" value="Genomic_DNA"/>
</dbReference>
<evidence type="ECO:0000259" key="3">
    <source>
        <dbReference type="Pfam" id="PF17853"/>
    </source>
</evidence>
<accession>A0A1C4V9A6</accession>
<dbReference type="PANTHER" id="PTHR33744">
    <property type="entry name" value="CARBOHYDRATE DIACID REGULATOR"/>
    <property type="match status" value="1"/>
</dbReference>
<feature type="domain" description="CdaR GGDEF-like" evidence="3">
    <location>
        <begin position="294"/>
        <end position="416"/>
    </location>
</feature>
<dbReference type="Pfam" id="PF13556">
    <property type="entry name" value="HTH_30"/>
    <property type="match status" value="1"/>
</dbReference>
<protein>
    <submittedName>
        <fullName evidence="4">DNA-binding transcriptional regulator, PucR family</fullName>
    </submittedName>
</protein>
<organism evidence="4 5">
    <name type="scientific">Micromonospora carbonacea</name>
    <dbReference type="NCBI Taxonomy" id="47853"/>
    <lineage>
        <taxon>Bacteria</taxon>
        <taxon>Bacillati</taxon>
        <taxon>Actinomycetota</taxon>
        <taxon>Actinomycetes</taxon>
        <taxon>Micromonosporales</taxon>
        <taxon>Micromonosporaceae</taxon>
        <taxon>Micromonospora</taxon>
    </lineage>
</organism>
<dbReference type="InterPro" id="IPR051448">
    <property type="entry name" value="CdaR-like_regulators"/>
</dbReference>
<dbReference type="PANTHER" id="PTHR33744:SF17">
    <property type="entry name" value="CONSERVED PROTEIN"/>
    <property type="match status" value="1"/>
</dbReference>
<dbReference type="Gene3D" id="1.10.10.2840">
    <property type="entry name" value="PucR C-terminal helix-turn-helix domain"/>
    <property type="match status" value="1"/>
</dbReference>
<evidence type="ECO:0000259" key="2">
    <source>
        <dbReference type="Pfam" id="PF13556"/>
    </source>
</evidence>
<proteinExistence type="inferred from homology"/>
<keyword evidence="5" id="KW-1185">Reference proteome</keyword>
<comment type="similarity">
    <text evidence="1">Belongs to the CdaR family.</text>
</comment>
<dbReference type="GO" id="GO:0003677">
    <property type="term" value="F:DNA binding"/>
    <property type="evidence" value="ECO:0007669"/>
    <property type="project" value="UniProtKB-KW"/>
</dbReference>
<feature type="domain" description="PucR C-terminal helix-turn-helix" evidence="2">
    <location>
        <begin position="473"/>
        <end position="528"/>
    </location>
</feature>
<reference evidence="5" key="1">
    <citation type="submission" date="2016-06" db="EMBL/GenBank/DDBJ databases">
        <authorList>
            <person name="Varghese N."/>
            <person name="Submissions Spin"/>
        </authorList>
    </citation>
    <scope>NUCLEOTIDE SEQUENCE [LARGE SCALE GENOMIC DNA]</scope>
    <source>
        <strain evidence="5">DSM 43168</strain>
    </source>
</reference>
<gene>
    <name evidence="4" type="ORF">GA0070563_102130</name>
</gene>
<dbReference type="Proteomes" id="UP000183585">
    <property type="component" value="Unassembled WGS sequence"/>
</dbReference>
<dbReference type="AlphaFoldDB" id="A0A1C4V9A6"/>
<evidence type="ECO:0000313" key="4">
    <source>
        <dbReference type="EMBL" id="SCE80610.1"/>
    </source>
</evidence>
<dbReference type="Pfam" id="PF17853">
    <property type="entry name" value="GGDEF_2"/>
    <property type="match status" value="1"/>
</dbReference>